<dbReference type="GO" id="GO:0007030">
    <property type="term" value="P:Golgi organization"/>
    <property type="evidence" value="ECO:0007669"/>
    <property type="project" value="InterPro"/>
</dbReference>
<dbReference type="OrthoDB" id="332281at2759"/>
<dbReference type="Proteomes" id="UP000053766">
    <property type="component" value="Unassembled WGS sequence"/>
</dbReference>
<dbReference type="InterPro" id="IPR024602">
    <property type="entry name" value="COG_su2_N"/>
</dbReference>
<evidence type="ECO:0000256" key="2">
    <source>
        <dbReference type="ARBA" id="ARBA00007603"/>
    </source>
</evidence>
<evidence type="ECO:0000259" key="9">
    <source>
        <dbReference type="Pfam" id="PF06148"/>
    </source>
</evidence>
<dbReference type="AlphaFoldDB" id="A0A0D8XTC3"/>
<evidence type="ECO:0000256" key="3">
    <source>
        <dbReference type="ARBA" id="ARBA00020977"/>
    </source>
</evidence>
<dbReference type="EMBL" id="KN716321">
    <property type="protein sequence ID" value="KJH47072.1"/>
    <property type="molecule type" value="Genomic_DNA"/>
</dbReference>
<dbReference type="Pfam" id="PF09743">
    <property type="entry name" value="E3_UFM1_ligase"/>
    <property type="match status" value="1"/>
</dbReference>
<feature type="domain" description="E3 UFM1-protein ligase 1-like N-terminal" evidence="10">
    <location>
        <begin position="705"/>
        <end position="941"/>
    </location>
</feature>
<gene>
    <name evidence="12" type="ORF">DICVIV_06832</name>
</gene>
<dbReference type="GO" id="GO:0006891">
    <property type="term" value="P:intra-Golgi vesicle-mediated transport"/>
    <property type="evidence" value="ECO:0007669"/>
    <property type="project" value="TreeGrafter"/>
</dbReference>
<evidence type="ECO:0000256" key="4">
    <source>
        <dbReference type="ARBA" id="ARBA00022448"/>
    </source>
</evidence>
<name>A0A0D8XTC3_DICVI</name>
<dbReference type="InterPro" id="IPR009316">
    <property type="entry name" value="COG2"/>
</dbReference>
<proteinExistence type="inferred from homology"/>
<dbReference type="InterPro" id="IPR056579">
    <property type="entry name" value="Ufl1_N"/>
</dbReference>
<evidence type="ECO:0000256" key="1">
    <source>
        <dbReference type="ARBA" id="ARBA00004395"/>
    </source>
</evidence>
<reference evidence="13" key="2">
    <citation type="journal article" date="2016" name="Sci. Rep.">
        <title>Dictyocaulus viviparus genome, variome and transcriptome elucidate lungworm biology and support future intervention.</title>
        <authorList>
            <person name="McNulty S.N."/>
            <person name="Strube C."/>
            <person name="Rosa B.A."/>
            <person name="Martin J.C."/>
            <person name="Tyagi R."/>
            <person name="Choi Y.J."/>
            <person name="Wang Q."/>
            <person name="Hallsworth Pepin K."/>
            <person name="Zhang X."/>
            <person name="Ozersky P."/>
            <person name="Wilson R.K."/>
            <person name="Sternberg P.W."/>
            <person name="Gasser R.B."/>
            <person name="Mitreva M."/>
        </authorList>
    </citation>
    <scope>NUCLEOTIDE SEQUENCE [LARGE SCALE GENOMIC DNA]</scope>
    <source>
        <strain evidence="13">HannoverDv2000</strain>
    </source>
</reference>
<dbReference type="STRING" id="29172.A0A0D8XTC3"/>
<keyword evidence="4" id="KW-0813">Transport</keyword>
<dbReference type="GO" id="GO:0017119">
    <property type="term" value="C:Golgi transport complex"/>
    <property type="evidence" value="ECO:0007669"/>
    <property type="project" value="TreeGrafter"/>
</dbReference>
<dbReference type="GO" id="GO:0015031">
    <property type="term" value="P:protein transport"/>
    <property type="evidence" value="ECO:0007669"/>
    <property type="project" value="UniProtKB-KW"/>
</dbReference>
<dbReference type="PANTHER" id="PTHR12961">
    <property type="entry name" value="CONSERVED OLIGOMERIC GOLGI COMPLEX COMPONENT 2"/>
    <property type="match status" value="1"/>
</dbReference>
<keyword evidence="6" id="KW-0333">Golgi apparatus</keyword>
<keyword evidence="13" id="KW-1185">Reference proteome</keyword>
<comment type="similarity">
    <text evidence="2">Belongs to the COG2 family.</text>
</comment>
<dbReference type="Pfam" id="PF06148">
    <property type="entry name" value="COG2_N"/>
    <property type="match status" value="1"/>
</dbReference>
<evidence type="ECO:0000313" key="13">
    <source>
        <dbReference type="Proteomes" id="UP000053766"/>
    </source>
</evidence>
<evidence type="ECO:0000259" key="11">
    <source>
        <dbReference type="Pfam" id="PF12022"/>
    </source>
</evidence>
<dbReference type="Pfam" id="PF12022">
    <property type="entry name" value="COG2_C"/>
    <property type="match status" value="1"/>
</dbReference>
<dbReference type="PANTHER" id="PTHR12961:SF0">
    <property type="entry name" value="CONSERVED OLIGOMERIC GOLGI COMPLEX SUBUNIT 2"/>
    <property type="match status" value="1"/>
</dbReference>
<evidence type="ECO:0000256" key="6">
    <source>
        <dbReference type="ARBA" id="ARBA00023034"/>
    </source>
</evidence>
<evidence type="ECO:0000256" key="7">
    <source>
        <dbReference type="ARBA" id="ARBA00023136"/>
    </source>
</evidence>
<dbReference type="GO" id="GO:0000139">
    <property type="term" value="C:Golgi membrane"/>
    <property type="evidence" value="ECO:0007669"/>
    <property type="project" value="UniProtKB-SubCell"/>
</dbReference>
<dbReference type="InterPro" id="IPR024603">
    <property type="entry name" value="COG_complex_COG2_C"/>
</dbReference>
<feature type="domain" description="COG complex component COG2 C-terminal" evidence="11">
    <location>
        <begin position="358"/>
        <end position="646"/>
    </location>
</feature>
<sequence>MSANTEESISPRIFTPSSIVFDDSQLCFNKNHFGRSDFNVQRFMNLARRWDFRAGLKQIQQDLRSYLKSVQHSMIELINDDYADFVHLSSNLVSLQSAIDKIDNDINVRVLFFKLVVKVNNTNECARKVHHQIQSIWEEFENSTEGAVRTAERVESLCVKLSNNRNSQIDIRHRISFLSALQRLDSLLNSIPDTIDALWLEKLSSYLVDVTSYKDKLVKESKESQIFNKLLTQVEDILCREGVRSAGDDCSLLPCILSLLSLANCTHSLTARLVSDLIYPKLVQPAKDNYEMLKSVFIEVNKADAFELEQCPRFKSMGTVAVPTNTSLFHRCFMSTQEFIENWPAHPYSRPMLKAIRDKFNLVVYFKLVTHKFVRQIDNELSPEKVKISSSNELFEGGVFCNLSSTILRTIEEIWSEDVFLFSIIDKLWDLTLRLLGKHLAWSRALLEAATIGGTSELGGIETWRILLAVRYDLSVVHSKVFDMALEELWPKLSVFSDLHVDTSLFGQCLTRFSLLVDSETPKFDEAIVDLFSSSISKEFDAVSDVPKQYRWTKKPPPLTHSTYITVAHEKLDYFSNELSDKSHPNSEQLVRSVLLSSYSGLVKKAEKVLDSVDATGTSLSRFKKKGSVLDGTTDDDKIRTQIYRDLSFCEKRGLSKDIVIEGLAKLIERSRPEMNEQVSNVTESGAIQDSLDLVRAGMAATWADIKRLVTDLQRVQLSESAKRLSEANCIELVSKLIRRSLIDVIFTRDGYSYITRKHLATEVMVRKFLRVRNRLWCCEKRMPRIRWTYPLTDIATTLGVDLEHVERSARELVAENIGYMISGGELFAEEYVTNLQLELRSLLAECGYKSLSTLCKHWNLSQELLRSLLLDRLPEDFNGVVDGDSIFTMEYLESHKNILRALLSAITKPLSVTVMQARVGLPINRFWWAFDKLLETGEVMDFLYMFSCLSIG</sequence>
<comment type="subcellular location">
    <subcellularLocation>
        <location evidence="1">Golgi apparatus membrane</location>
        <topology evidence="1">Peripheral membrane protein</topology>
    </subcellularLocation>
</comment>
<protein>
    <recommendedName>
        <fullName evidence="3">Conserved oligomeric Golgi complex subunit 2</fullName>
    </recommendedName>
    <alternativeName>
        <fullName evidence="8">Component of oligomeric Golgi complex 2</fullName>
    </alternativeName>
</protein>
<accession>A0A0D8XTC3</accession>
<organism evidence="12 13">
    <name type="scientific">Dictyocaulus viviparus</name>
    <name type="common">Bovine lungworm</name>
    <dbReference type="NCBI Taxonomy" id="29172"/>
    <lineage>
        <taxon>Eukaryota</taxon>
        <taxon>Metazoa</taxon>
        <taxon>Ecdysozoa</taxon>
        <taxon>Nematoda</taxon>
        <taxon>Chromadorea</taxon>
        <taxon>Rhabditida</taxon>
        <taxon>Rhabditina</taxon>
        <taxon>Rhabditomorpha</taxon>
        <taxon>Strongyloidea</taxon>
        <taxon>Metastrongylidae</taxon>
        <taxon>Dictyocaulus</taxon>
    </lineage>
</organism>
<keyword evidence="7" id="KW-0472">Membrane</keyword>
<feature type="domain" description="Conserved oligomeric Golgi complex subunit 2 N-terminal" evidence="9">
    <location>
        <begin position="26"/>
        <end position="102"/>
    </location>
</feature>
<evidence type="ECO:0000256" key="8">
    <source>
        <dbReference type="ARBA" id="ARBA00031344"/>
    </source>
</evidence>
<evidence type="ECO:0000313" key="12">
    <source>
        <dbReference type="EMBL" id="KJH47072.1"/>
    </source>
</evidence>
<reference evidence="12 13" key="1">
    <citation type="submission" date="2013-11" db="EMBL/GenBank/DDBJ databases">
        <title>Draft genome of the bovine lungworm Dictyocaulus viviparus.</title>
        <authorList>
            <person name="Mitreva M."/>
        </authorList>
    </citation>
    <scope>NUCLEOTIDE SEQUENCE [LARGE SCALE GENOMIC DNA]</scope>
    <source>
        <strain evidence="12 13">HannoverDv2000</strain>
    </source>
</reference>
<keyword evidence="5" id="KW-0653">Protein transport</keyword>
<evidence type="ECO:0000256" key="5">
    <source>
        <dbReference type="ARBA" id="ARBA00022927"/>
    </source>
</evidence>
<evidence type="ECO:0000259" key="10">
    <source>
        <dbReference type="Pfam" id="PF09743"/>
    </source>
</evidence>